<comment type="caution">
    <text evidence="2">The sequence shown here is derived from an EMBL/GenBank/DDBJ whole genome shotgun (WGS) entry which is preliminary data.</text>
</comment>
<feature type="region of interest" description="Disordered" evidence="1">
    <location>
        <begin position="1"/>
        <end position="24"/>
    </location>
</feature>
<sequence>MKSTSLIRKRKRSSSKMKSPSTVC</sequence>
<organism evidence="2 3">
    <name type="scientific">Jimgerdemannia flammicorona</name>
    <dbReference type="NCBI Taxonomy" id="994334"/>
    <lineage>
        <taxon>Eukaryota</taxon>
        <taxon>Fungi</taxon>
        <taxon>Fungi incertae sedis</taxon>
        <taxon>Mucoromycota</taxon>
        <taxon>Mucoromycotina</taxon>
        <taxon>Endogonomycetes</taxon>
        <taxon>Endogonales</taxon>
        <taxon>Endogonaceae</taxon>
        <taxon>Jimgerdemannia</taxon>
    </lineage>
</organism>
<reference evidence="2 3" key="1">
    <citation type="journal article" date="2018" name="New Phytol.">
        <title>Phylogenomics of Endogonaceae and evolution of mycorrhizas within Mucoromycota.</title>
        <authorList>
            <person name="Chang Y."/>
            <person name="Desiro A."/>
            <person name="Na H."/>
            <person name="Sandor L."/>
            <person name="Lipzen A."/>
            <person name="Clum A."/>
            <person name="Barry K."/>
            <person name="Grigoriev I.V."/>
            <person name="Martin F.M."/>
            <person name="Stajich J.E."/>
            <person name="Smith M.E."/>
            <person name="Bonito G."/>
            <person name="Spatafora J.W."/>
        </authorList>
    </citation>
    <scope>NUCLEOTIDE SEQUENCE [LARGE SCALE GENOMIC DNA]</scope>
    <source>
        <strain evidence="2 3">AD002</strain>
    </source>
</reference>
<evidence type="ECO:0000256" key="1">
    <source>
        <dbReference type="SAM" id="MobiDB-lite"/>
    </source>
</evidence>
<gene>
    <name evidence="2" type="ORF">BC938DRAFT_478291</name>
</gene>
<evidence type="ECO:0000313" key="2">
    <source>
        <dbReference type="EMBL" id="RUS12917.1"/>
    </source>
</evidence>
<dbReference type="EMBL" id="RBNJ01031941">
    <property type="protein sequence ID" value="RUS12917.1"/>
    <property type="molecule type" value="Genomic_DNA"/>
</dbReference>
<protein>
    <submittedName>
        <fullName evidence="2">Uncharacterized protein</fullName>
    </submittedName>
</protein>
<keyword evidence="3" id="KW-1185">Reference proteome</keyword>
<evidence type="ECO:0000313" key="3">
    <source>
        <dbReference type="Proteomes" id="UP000274822"/>
    </source>
</evidence>
<dbReference type="AlphaFoldDB" id="A0A433P5W0"/>
<dbReference type="Proteomes" id="UP000274822">
    <property type="component" value="Unassembled WGS sequence"/>
</dbReference>
<proteinExistence type="predicted"/>
<name>A0A433P5W0_9FUNG</name>
<accession>A0A433P5W0</accession>